<organism evidence="8 9">
    <name type="scientific">Enterovibrio coralii</name>
    <dbReference type="NCBI Taxonomy" id="294935"/>
    <lineage>
        <taxon>Bacteria</taxon>
        <taxon>Pseudomonadati</taxon>
        <taxon>Pseudomonadota</taxon>
        <taxon>Gammaproteobacteria</taxon>
        <taxon>Vibrionales</taxon>
        <taxon>Vibrionaceae</taxon>
        <taxon>Enterovibrio</taxon>
    </lineage>
</organism>
<evidence type="ECO:0008006" key="10">
    <source>
        <dbReference type="Google" id="ProtNLM"/>
    </source>
</evidence>
<evidence type="ECO:0000256" key="2">
    <source>
        <dbReference type="ARBA" id="ARBA00022448"/>
    </source>
</evidence>
<keyword evidence="5 7" id="KW-1133">Transmembrane helix</keyword>
<feature type="transmembrane region" description="Helical" evidence="7">
    <location>
        <begin position="12"/>
        <end position="34"/>
    </location>
</feature>
<dbReference type="RefSeq" id="WP_067409864.1">
    <property type="nucleotide sequence ID" value="NZ_LNTY01000004.1"/>
</dbReference>
<dbReference type="Proteomes" id="UP000070529">
    <property type="component" value="Unassembled WGS sequence"/>
</dbReference>
<dbReference type="PANTHER" id="PTHR30509">
    <property type="entry name" value="P-HYDROXYBENZOIC ACID EFFLUX PUMP SUBUNIT-RELATED"/>
    <property type="match status" value="1"/>
</dbReference>
<dbReference type="PANTHER" id="PTHR30509:SF9">
    <property type="entry name" value="MULTIDRUG RESISTANCE PROTEIN MDTO"/>
    <property type="match status" value="1"/>
</dbReference>
<reference evidence="8 9" key="1">
    <citation type="submission" date="2015-11" db="EMBL/GenBank/DDBJ databases">
        <title>Genomic Taxonomy of the Vibrionaceae.</title>
        <authorList>
            <person name="Gomez-Gil B."/>
            <person name="Enciso-Ibarra J."/>
        </authorList>
    </citation>
    <scope>NUCLEOTIDE SEQUENCE [LARGE SCALE GENOMIC DNA]</scope>
    <source>
        <strain evidence="8 9">CAIM 912</strain>
    </source>
</reference>
<keyword evidence="2" id="KW-0813">Transport</keyword>
<comment type="subcellular location">
    <subcellularLocation>
        <location evidence="1">Cell membrane</location>
        <topology evidence="1">Multi-pass membrane protein</topology>
    </subcellularLocation>
</comment>
<feature type="transmembrane region" description="Helical" evidence="7">
    <location>
        <begin position="67"/>
        <end position="83"/>
    </location>
</feature>
<dbReference type="AlphaFoldDB" id="A0A135IDK3"/>
<keyword evidence="3" id="KW-1003">Cell membrane</keyword>
<feature type="transmembrane region" description="Helical" evidence="7">
    <location>
        <begin position="89"/>
        <end position="105"/>
    </location>
</feature>
<evidence type="ECO:0000313" key="9">
    <source>
        <dbReference type="Proteomes" id="UP000070529"/>
    </source>
</evidence>
<dbReference type="EMBL" id="LNTY01000004">
    <property type="protein sequence ID" value="KXF83542.1"/>
    <property type="molecule type" value="Genomic_DNA"/>
</dbReference>
<feature type="transmembrane region" description="Helical" evidence="7">
    <location>
        <begin position="40"/>
        <end position="60"/>
    </location>
</feature>
<dbReference type="GO" id="GO:0005886">
    <property type="term" value="C:plasma membrane"/>
    <property type="evidence" value="ECO:0007669"/>
    <property type="project" value="UniProtKB-SubCell"/>
</dbReference>
<dbReference type="Pfam" id="PF04632">
    <property type="entry name" value="FUSC"/>
    <property type="match status" value="1"/>
</dbReference>
<keyword evidence="6 7" id="KW-0472">Membrane</keyword>
<evidence type="ECO:0000256" key="5">
    <source>
        <dbReference type="ARBA" id="ARBA00022989"/>
    </source>
</evidence>
<evidence type="ECO:0000313" key="8">
    <source>
        <dbReference type="EMBL" id="KXF83542.1"/>
    </source>
</evidence>
<dbReference type="GO" id="GO:0022857">
    <property type="term" value="F:transmembrane transporter activity"/>
    <property type="evidence" value="ECO:0007669"/>
    <property type="project" value="InterPro"/>
</dbReference>
<evidence type="ECO:0000256" key="4">
    <source>
        <dbReference type="ARBA" id="ARBA00022692"/>
    </source>
</evidence>
<sequence>MRSYDIFALKHTRLLYMLRVSFVLGVILLVTRMFTIPYGYWALITAVTILGAIPFVGGVLSKAKQRVTGTVVGAVLGLALFLIPPEYHWTHHFAFFGILIAAMYYTQEKYAYASLMAAITIVIVAGGGPADFAAAGWRIFNVLWAAILTILASIFIFPAKATERFIYLLEQYLVECSHYYAKHIQHAQQGKFPPSHAERLNTIIETQQSLIPHMMVESGVNKAVLKDILLIEKRLFAELEALLSTQWETQQGQDEIMSMEGLTKAQSQLSDNFQVLAQQVSEKRVTEVDSIDVKLLNLTKAQLAQTSNDISDISYYGYLWLNREMARQFIELSKVSAAMFKPS</sequence>
<evidence type="ECO:0000256" key="1">
    <source>
        <dbReference type="ARBA" id="ARBA00004651"/>
    </source>
</evidence>
<dbReference type="STRING" id="294935.ATN88_16915"/>
<feature type="transmembrane region" description="Helical" evidence="7">
    <location>
        <begin position="136"/>
        <end position="157"/>
    </location>
</feature>
<accession>A0A135IDK3</accession>
<name>A0A135IDK3_9GAMM</name>
<evidence type="ECO:0000256" key="7">
    <source>
        <dbReference type="SAM" id="Phobius"/>
    </source>
</evidence>
<evidence type="ECO:0000256" key="3">
    <source>
        <dbReference type="ARBA" id="ARBA00022475"/>
    </source>
</evidence>
<dbReference type="InterPro" id="IPR006726">
    <property type="entry name" value="PHBA_efflux_AaeB/fusaric-R"/>
</dbReference>
<keyword evidence="4 7" id="KW-0812">Transmembrane</keyword>
<keyword evidence="9" id="KW-1185">Reference proteome</keyword>
<protein>
    <recommendedName>
        <fullName evidence="10">FUSC family protein</fullName>
    </recommendedName>
</protein>
<proteinExistence type="predicted"/>
<gene>
    <name evidence="8" type="ORF">ATN88_16915</name>
</gene>
<comment type="caution">
    <text evidence="8">The sequence shown here is derived from an EMBL/GenBank/DDBJ whole genome shotgun (WGS) entry which is preliminary data.</text>
</comment>
<feature type="transmembrane region" description="Helical" evidence="7">
    <location>
        <begin position="112"/>
        <end position="130"/>
    </location>
</feature>
<evidence type="ECO:0000256" key="6">
    <source>
        <dbReference type="ARBA" id="ARBA00023136"/>
    </source>
</evidence>